<dbReference type="RefSeq" id="XP_007512425.1">
    <property type="nucleotide sequence ID" value="XM_007512363.1"/>
</dbReference>
<dbReference type="GeneID" id="19015162"/>
<feature type="region of interest" description="Disordered" evidence="1">
    <location>
        <begin position="227"/>
        <end position="287"/>
    </location>
</feature>
<name>K8EX37_9CHLO</name>
<evidence type="ECO:0000313" key="2">
    <source>
        <dbReference type="EMBL" id="CCO17025.1"/>
    </source>
</evidence>
<sequence length="384" mass="42827">MISFRAAHHHPSSSSFSSSFQTGRNKIRAVTKTMRKGLGLCLLLLLCFEKRSPPPFALAFENDDKNGSAETDVAKFLGYASPEKLFGKQSFLAKLQHKLEAPKLRGMASFVPRQKLEGEEEPKESFGFKREAYIGGQFISGASPDLDVGVVVRVPRAAFAEKGELEKLTGTSAEWFVFGDKNPGERVEHESETSVVFAKLRTPERGEFELPLRFRARYAKPVFRNKTEEKAAERGGAKSAEEMKRSENDVNSSSNSNTISSSSSEANTEERGKREGGEENEEPKWSKTHSRIVFPNVVILARREDDTGPWTRVGELEMRGSWYVPIAYSNQAIGVKMMSIIITLGAGALVFKAIRQKIVEEHYGLNRSSSIPSLKKSRSKKKRN</sequence>
<dbReference type="KEGG" id="bpg:Bathy06g01820"/>
<gene>
    <name evidence="2" type="ORF">Bathy06g01820</name>
</gene>
<dbReference type="EMBL" id="FO082273">
    <property type="protein sequence ID" value="CCO17025.1"/>
    <property type="molecule type" value="Genomic_DNA"/>
</dbReference>
<protein>
    <submittedName>
        <fullName evidence="2">Uncharacterized protein</fullName>
    </submittedName>
</protein>
<keyword evidence="3" id="KW-1185">Reference proteome</keyword>
<proteinExistence type="predicted"/>
<evidence type="ECO:0000313" key="3">
    <source>
        <dbReference type="Proteomes" id="UP000198341"/>
    </source>
</evidence>
<feature type="compositionally biased region" description="Low complexity" evidence="1">
    <location>
        <begin position="249"/>
        <end position="266"/>
    </location>
</feature>
<accession>K8EX37</accession>
<reference evidence="2 3" key="1">
    <citation type="submission" date="2011-10" db="EMBL/GenBank/DDBJ databases">
        <authorList>
            <person name="Genoscope - CEA"/>
        </authorList>
    </citation>
    <scope>NUCLEOTIDE SEQUENCE [LARGE SCALE GENOMIC DNA]</scope>
    <source>
        <strain evidence="2 3">RCC 1105</strain>
    </source>
</reference>
<feature type="compositionally biased region" description="Basic and acidic residues" evidence="1">
    <location>
        <begin position="227"/>
        <end position="248"/>
    </location>
</feature>
<organism evidence="2 3">
    <name type="scientific">Bathycoccus prasinos</name>
    <dbReference type="NCBI Taxonomy" id="41875"/>
    <lineage>
        <taxon>Eukaryota</taxon>
        <taxon>Viridiplantae</taxon>
        <taxon>Chlorophyta</taxon>
        <taxon>Mamiellophyceae</taxon>
        <taxon>Mamiellales</taxon>
        <taxon>Bathycoccaceae</taxon>
        <taxon>Bathycoccus</taxon>
    </lineage>
</organism>
<feature type="region of interest" description="Disordered" evidence="1">
    <location>
        <begin position="1"/>
        <end position="20"/>
    </location>
</feature>
<feature type="compositionally biased region" description="Basic residues" evidence="1">
    <location>
        <begin position="1"/>
        <end position="11"/>
    </location>
</feature>
<feature type="compositionally biased region" description="Basic and acidic residues" evidence="1">
    <location>
        <begin position="268"/>
        <end position="285"/>
    </location>
</feature>
<dbReference type="Proteomes" id="UP000198341">
    <property type="component" value="Chromosome 6"/>
</dbReference>
<dbReference type="AlphaFoldDB" id="K8EX37"/>
<evidence type="ECO:0000256" key="1">
    <source>
        <dbReference type="SAM" id="MobiDB-lite"/>
    </source>
</evidence>